<name>A0AB34J1T6_PRYPA</name>
<keyword evidence="2" id="KW-1185">Reference proteome</keyword>
<organism evidence="1 2">
    <name type="scientific">Prymnesium parvum</name>
    <name type="common">Toxic golden alga</name>
    <dbReference type="NCBI Taxonomy" id="97485"/>
    <lineage>
        <taxon>Eukaryota</taxon>
        <taxon>Haptista</taxon>
        <taxon>Haptophyta</taxon>
        <taxon>Prymnesiophyceae</taxon>
        <taxon>Prymnesiales</taxon>
        <taxon>Prymnesiaceae</taxon>
        <taxon>Prymnesium</taxon>
    </lineage>
</organism>
<dbReference type="AlphaFoldDB" id="A0AB34J1T6"/>
<protein>
    <recommendedName>
        <fullName evidence="3">Amine oxidase domain-containing protein</fullName>
    </recommendedName>
</protein>
<accession>A0AB34J1T6</accession>
<proteinExistence type="predicted"/>
<comment type="caution">
    <text evidence="1">The sequence shown here is derived from an EMBL/GenBank/DDBJ whole genome shotgun (WGS) entry which is preliminary data.</text>
</comment>
<evidence type="ECO:0000313" key="2">
    <source>
        <dbReference type="Proteomes" id="UP001515480"/>
    </source>
</evidence>
<reference evidence="1 2" key="1">
    <citation type="journal article" date="2024" name="Science">
        <title>Giant polyketide synthase enzymes in the biosynthesis of giant marine polyether toxins.</title>
        <authorList>
            <person name="Fallon T.R."/>
            <person name="Shende V.V."/>
            <person name="Wierzbicki I.H."/>
            <person name="Pendleton A.L."/>
            <person name="Watervoot N.F."/>
            <person name="Auber R.P."/>
            <person name="Gonzalez D.J."/>
            <person name="Wisecaver J.H."/>
            <person name="Moore B.S."/>
        </authorList>
    </citation>
    <scope>NUCLEOTIDE SEQUENCE [LARGE SCALE GENOMIC DNA]</scope>
    <source>
        <strain evidence="1 2">12B1</strain>
    </source>
</reference>
<gene>
    <name evidence="1" type="ORF">AB1Y20_006838</name>
</gene>
<sequence>MPSAIYLQAQRWGSALPAPIGVEGRDENGRSAATTVDILGVGYECALPPLVFARPTLPSVARSRDFAAVDEMKLFYAGDFCSSRSPGFEAAALSGRGAAQHIAQVMLH</sequence>
<evidence type="ECO:0008006" key="3">
    <source>
        <dbReference type="Google" id="ProtNLM"/>
    </source>
</evidence>
<evidence type="ECO:0000313" key="1">
    <source>
        <dbReference type="EMBL" id="KAL1510535.1"/>
    </source>
</evidence>
<dbReference type="Proteomes" id="UP001515480">
    <property type="component" value="Unassembled WGS sequence"/>
</dbReference>
<dbReference type="EMBL" id="JBGBPQ010000015">
    <property type="protein sequence ID" value="KAL1510535.1"/>
    <property type="molecule type" value="Genomic_DNA"/>
</dbReference>